<evidence type="ECO:0000256" key="1">
    <source>
        <dbReference type="ARBA" id="ARBA00005051"/>
    </source>
</evidence>
<proteinExistence type="inferred from homology"/>
<evidence type="ECO:0000256" key="3">
    <source>
        <dbReference type="ARBA" id="ARBA00013253"/>
    </source>
</evidence>
<name>D8JXT5_HYPDA</name>
<evidence type="ECO:0000259" key="13">
    <source>
        <dbReference type="PROSITE" id="PS00794"/>
    </source>
</evidence>
<keyword evidence="9" id="KW-0289">Folate biosynthesis</keyword>
<dbReference type="HOGENOM" id="CLU_097916_1_2_5"/>
<comment type="pathway">
    <text evidence="1">Cofactor biosynthesis; tetrahydrofolate biosynthesis; 2-amino-4-hydroxy-6-hydroxymethyl-7,8-dihydropteridine diphosphate from 7,8-dihydroneopterin triphosphate: step 4/4.</text>
</comment>
<dbReference type="GO" id="GO:0005524">
    <property type="term" value="F:ATP binding"/>
    <property type="evidence" value="ECO:0007669"/>
    <property type="project" value="UniProtKB-KW"/>
</dbReference>
<feature type="domain" description="7,8-dihydro-6-hydroxymethylpterin-pyrophosphokinase" evidence="13">
    <location>
        <begin position="103"/>
        <end position="114"/>
    </location>
</feature>
<comment type="function">
    <text evidence="10">Catalyzes the transfer of pyrophosphate from adenosine triphosphate (ATP) to 6-hydroxymethyl-7,8-dihydropterin, an enzymatic step in folate biosynthesis pathway.</text>
</comment>
<dbReference type="UniPathway" id="UPA00077">
    <property type="reaction ID" value="UER00155"/>
</dbReference>
<protein>
    <recommendedName>
        <fullName evidence="4">2-amino-4-hydroxy-6-hydroxymethyldihydropteridine pyrophosphokinase</fullName>
        <ecNumber evidence="3">2.7.6.3</ecNumber>
    </recommendedName>
    <alternativeName>
        <fullName evidence="11">6-hydroxymethyl-7,8-dihydropterin pyrophosphokinase</fullName>
    </alternativeName>
    <alternativeName>
        <fullName evidence="12">7,8-dihydro-6-hydroxymethylpterin-pyrophosphokinase</fullName>
    </alternativeName>
</protein>
<sequence>MPQSHSGPATKVPRNPFDAVLGLGSNIGDRVGNIEDAIARLTADGVIKLVARSRYYRTAPWGVTDQDWFVNACIAVKADVSARELLARCQAVENGMARVRTQRWGPRNIDVDVLTFRDQKIVEPDLVVPHPRIAERAFVLVPLKDVAPDIRIDGASIDEMLSRLDASDVQPLAGA</sequence>
<evidence type="ECO:0000256" key="2">
    <source>
        <dbReference type="ARBA" id="ARBA00005810"/>
    </source>
</evidence>
<evidence type="ECO:0000256" key="8">
    <source>
        <dbReference type="ARBA" id="ARBA00022840"/>
    </source>
</evidence>
<dbReference type="STRING" id="582899.Hden_1482"/>
<evidence type="ECO:0000256" key="11">
    <source>
        <dbReference type="ARBA" id="ARBA00029766"/>
    </source>
</evidence>
<reference evidence="15" key="1">
    <citation type="journal article" date="2011" name="J. Bacteriol.">
        <title>Genome sequences of eight morphologically diverse alphaproteobacteria.</title>
        <authorList>
            <consortium name="US DOE Joint Genome Institute"/>
            <person name="Brown P.J."/>
            <person name="Kysela D.T."/>
            <person name="Buechlein A."/>
            <person name="Hemmerich C."/>
            <person name="Brun Y.V."/>
        </authorList>
    </citation>
    <scope>NUCLEOTIDE SEQUENCE [LARGE SCALE GENOMIC DNA]</scope>
    <source>
        <strain evidence="15">ATCC 51888 / DSM 1869 / NCIB 11706 / TK 0415</strain>
    </source>
</reference>
<dbReference type="Proteomes" id="UP000002033">
    <property type="component" value="Chromosome"/>
</dbReference>
<dbReference type="GO" id="GO:0046656">
    <property type="term" value="P:folic acid biosynthetic process"/>
    <property type="evidence" value="ECO:0007669"/>
    <property type="project" value="UniProtKB-KW"/>
</dbReference>
<evidence type="ECO:0000313" key="15">
    <source>
        <dbReference type="Proteomes" id="UP000002033"/>
    </source>
</evidence>
<organism evidence="14 15">
    <name type="scientific">Hyphomicrobium denitrificans (strain ATCC 51888 / DSM 1869 / NCIMB 11706 / TK 0415)</name>
    <dbReference type="NCBI Taxonomy" id="582899"/>
    <lineage>
        <taxon>Bacteria</taxon>
        <taxon>Pseudomonadati</taxon>
        <taxon>Pseudomonadota</taxon>
        <taxon>Alphaproteobacteria</taxon>
        <taxon>Hyphomicrobiales</taxon>
        <taxon>Hyphomicrobiaceae</taxon>
        <taxon>Hyphomicrobium</taxon>
    </lineage>
</organism>
<evidence type="ECO:0000256" key="12">
    <source>
        <dbReference type="ARBA" id="ARBA00033413"/>
    </source>
</evidence>
<dbReference type="Pfam" id="PF01288">
    <property type="entry name" value="HPPK"/>
    <property type="match status" value="1"/>
</dbReference>
<dbReference type="CDD" id="cd00483">
    <property type="entry name" value="HPPK"/>
    <property type="match status" value="1"/>
</dbReference>
<gene>
    <name evidence="14" type="ordered locus">Hden_1482</name>
</gene>
<dbReference type="AlphaFoldDB" id="D8JXT5"/>
<evidence type="ECO:0000256" key="5">
    <source>
        <dbReference type="ARBA" id="ARBA00022679"/>
    </source>
</evidence>
<dbReference type="InterPro" id="IPR035907">
    <property type="entry name" value="Hppk_sf"/>
</dbReference>
<dbReference type="PANTHER" id="PTHR43071:SF1">
    <property type="entry name" value="2-AMINO-4-HYDROXY-6-HYDROXYMETHYLDIHYDROPTERIDINE PYROPHOSPHOKINASE"/>
    <property type="match status" value="1"/>
</dbReference>
<dbReference type="EMBL" id="CP002083">
    <property type="protein sequence ID" value="ADJ23294.1"/>
    <property type="molecule type" value="Genomic_DNA"/>
</dbReference>
<keyword evidence="8" id="KW-0067">ATP-binding</keyword>
<keyword evidence="7 14" id="KW-0418">Kinase</keyword>
<dbReference type="RefSeq" id="WP_013215509.1">
    <property type="nucleotide sequence ID" value="NC_014313.1"/>
</dbReference>
<keyword evidence="5 14" id="KW-0808">Transferase</keyword>
<evidence type="ECO:0000313" key="14">
    <source>
        <dbReference type="EMBL" id="ADJ23294.1"/>
    </source>
</evidence>
<evidence type="ECO:0000256" key="4">
    <source>
        <dbReference type="ARBA" id="ARBA00016218"/>
    </source>
</evidence>
<evidence type="ECO:0000256" key="10">
    <source>
        <dbReference type="ARBA" id="ARBA00029409"/>
    </source>
</evidence>
<dbReference type="GO" id="GO:0046654">
    <property type="term" value="P:tetrahydrofolate biosynthetic process"/>
    <property type="evidence" value="ECO:0007669"/>
    <property type="project" value="UniProtKB-UniPathway"/>
</dbReference>
<dbReference type="PANTHER" id="PTHR43071">
    <property type="entry name" value="2-AMINO-4-HYDROXY-6-HYDROXYMETHYLDIHYDROPTERIDINE PYROPHOSPHOKINASE"/>
    <property type="match status" value="1"/>
</dbReference>
<dbReference type="EC" id="2.7.6.3" evidence="3"/>
<dbReference type="NCBIfam" id="TIGR01498">
    <property type="entry name" value="folK"/>
    <property type="match status" value="1"/>
</dbReference>
<accession>D8JXT5</accession>
<dbReference type="InterPro" id="IPR000550">
    <property type="entry name" value="Hppk"/>
</dbReference>
<evidence type="ECO:0000256" key="6">
    <source>
        <dbReference type="ARBA" id="ARBA00022741"/>
    </source>
</evidence>
<evidence type="ECO:0000256" key="9">
    <source>
        <dbReference type="ARBA" id="ARBA00022909"/>
    </source>
</evidence>
<dbReference type="GO" id="GO:0016301">
    <property type="term" value="F:kinase activity"/>
    <property type="evidence" value="ECO:0007669"/>
    <property type="project" value="UniProtKB-KW"/>
</dbReference>
<dbReference type="eggNOG" id="COG0801">
    <property type="taxonomic scope" value="Bacteria"/>
</dbReference>
<keyword evidence="6" id="KW-0547">Nucleotide-binding</keyword>
<dbReference type="OrthoDB" id="9808041at2"/>
<dbReference type="Gene3D" id="3.30.70.560">
    <property type="entry name" value="7,8-Dihydro-6-hydroxymethylpterin-pyrophosphokinase HPPK"/>
    <property type="match status" value="1"/>
</dbReference>
<dbReference type="PROSITE" id="PS00794">
    <property type="entry name" value="HPPK"/>
    <property type="match status" value="1"/>
</dbReference>
<evidence type="ECO:0000256" key="7">
    <source>
        <dbReference type="ARBA" id="ARBA00022777"/>
    </source>
</evidence>
<comment type="similarity">
    <text evidence="2">Belongs to the HPPK family.</text>
</comment>
<dbReference type="GO" id="GO:0003848">
    <property type="term" value="F:2-amino-4-hydroxy-6-hydroxymethyldihydropteridine diphosphokinase activity"/>
    <property type="evidence" value="ECO:0007669"/>
    <property type="project" value="UniProtKB-EC"/>
</dbReference>
<dbReference type="SUPFAM" id="SSF55083">
    <property type="entry name" value="6-hydroxymethyl-7,8-dihydropterin pyrophosphokinase, HPPK"/>
    <property type="match status" value="1"/>
</dbReference>
<dbReference type="KEGG" id="hdn:Hden_1482"/>
<keyword evidence="15" id="KW-1185">Reference proteome</keyword>